<dbReference type="Proteomes" id="UP000186817">
    <property type="component" value="Unassembled WGS sequence"/>
</dbReference>
<dbReference type="EMBL" id="LSRX01000769">
    <property type="protein sequence ID" value="OLP89284.1"/>
    <property type="molecule type" value="Genomic_DNA"/>
</dbReference>
<sequence>MVSVHTVCAKGARDQVDTVDVVLRSYRAEVLVFFPGDISASQEEMMSDSDLSLWQDWSTESIATMLAARFPELHIILIRPSRQHDGYSCFDHFLETNATGDPFNGNYQASSCTAAEHLLLLLQDISATFGHDRFSLCQSLHVLGFSKGGTVLNQLLTEIGSTVEEEDEEQTATTSVSFLVSALRALVWLDSGVNDGCCVFISDENVMRLAAGKLRLTQPPTQLRVVFSPFQLYSEDYMYEYDDEEIPATSLELGLDRLQSVMLQECIPFQVELCCFDREASLQTHFQVIQEFTFPAHLSKESAPGQTSIRAKRSTTFAAALNAARSSMQRAKTLSLTCACMCLALPGMGVAMGAVLYCLPALATARGISGPEYVGAKCAGFLDSVFVLLFTGDGSYRWTNSSS</sequence>
<comment type="caution">
    <text evidence="1">The sequence shown here is derived from an EMBL/GenBank/DDBJ whole genome shotgun (WGS) entry which is preliminary data.</text>
</comment>
<dbReference type="PANTHER" id="PTHR31296">
    <property type="entry name" value="UPF0565 PROTEIN C2ORF69"/>
    <property type="match status" value="1"/>
</dbReference>
<dbReference type="PANTHER" id="PTHR31296:SF1">
    <property type="entry name" value="MITOCHONDRIAL PROTEIN C2ORF69"/>
    <property type="match status" value="1"/>
</dbReference>
<dbReference type="GO" id="GO:0005739">
    <property type="term" value="C:mitochondrion"/>
    <property type="evidence" value="ECO:0007669"/>
    <property type="project" value="TreeGrafter"/>
</dbReference>
<gene>
    <name evidence="1" type="ORF">AK812_SmicGene29288</name>
</gene>
<evidence type="ECO:0000313" key="1">
    <source>
        <dbReference type="EMBL" id="OLP89284.1"/>
    </source>
</evidence>
<keyword evidence="2" id="KW-1185">Reference proteome</keyword>
<organism evidence="1 2">
    <name type="scientific">Symbiodinium microadriaticum</name>
    <name type="common">Dinoflagellate</name>
    <name type="synonym">Zooxanthella microadriatica</name>
    <dbReference type="NCBI Taxonomy" id="2951"/>
    <lineage>
        <taxon>Eukaryota</taxon>
        <taxon>Sar</taxon>
        <taxon>Alveolata</taxon>
        <taxon>Dinophyceae</taxon>
        <taxon>Suessiales</taxon>
        <taxon>Symbiodiniaceae</taxon>
        <taxon>Symbiodinium</taxon>
    </lineage>
</organism>
<name>A0A1Q9D2B8_SYMMI</name>
<reference evidence="1 2" key="1">
    <citation type="submission" date="2016-02" db="EMBL/GenBank/DDBJ databases">
        <title>Genome analysis of coral dinoflagellate symbionts highlights evolutionary adaptations to a symbiotic lifestyle.</title>
        <authorList>
            <person name="Aranda M."/>
            <person name="Li Y."/>
            <person name="Liew Y.J."/>
            <person name="Baumgarten S."/>
            <person name="Simakov O."/>
            <person name="Wilson M."/>
            <person name="Piel J."/>
            <person name="Ashoor H."/>
            <person name="Bougouffa S."/>
            <person name="Bajic V.B."/>
            <person name="Ryu T."/>
            <person name="Ravasi T."/>
            <person name="Bayer T."/>
            <person name="Micklem G."/>
            <person name="Kim H."/>
            <person name="Bhak J."/>
            <person name="Lajeunesse T.C."/>
            <person name="Voolstra C.R."/>
        </authorList>
    </citation>
    <scope>NUCLEOTIDE SEQUENCE [LARGE SCALE GENOMIC DNA]</scope>
    <source>
        <strain evidence="1 2">CCMP2467</strain>
    </source>
</reference>
<accession>A0A1Q9D2B8</accession>
<dbReference type="InterPro" id="IPR018881">
    <property type="entry name" value="C2orf69_mit"/>
</dbReference>
<dbReference type="OrthoDB" id="419333at2759"/>
<dbReference type="AlphaFoldDB" id="A0A1Q9D2B8"/>
<evidence type="ECO:0000313" key="2">
    <source>
        <dbReference type="Proteomes" id="UP000186817"/>
    </source>
</evidence>
<proteinExistence type="predicted"/>
<protein>
    <submittedName>
        <fullName evidence="1">UPF0565 protein C2orf69-like</fullName>
    </submittedName>
</protein>
<dbReference type="Pfam" id="PF10561">
    <property type="entry name" value="C2orf69"/>
    <property type="match status" value="2"/>
</dbReference>